<dbReference type="Proteomes" id="UP000030671">
    <property type="component" value="Unassembled WGS sequence"/>
</dbReference>
<keyword evidence="3" id="KW-1185">Reference proteome</keyword>
<dbReference type="EMBL" id="KI925454">
    <property type="protein sequence ID" value="ETW86802.1"/>
    <property type="molecule type" value="Genomic_DNA"/>
</dbReference>
<feature type="compositionally biased region" description="Low complexity" evidence="1">
    <location>
        <begin position="40"/>
        <end position="54"/>
    </location>
</feature>
<evidence type="ECO:0000313" key="3">
    <source>
        <dbReference type="Proteomes" id="UP000030671"/>
    </source>
</evidence>
<sequence>MGVDSFVRPSDVFLSGLARARAMPGTSSRRGLGTLHELARGPSARPARSAQSAAKHARRGRGRARGGRARNVRARPRRARARRRSTFDARPRYSVHRGTVVLASLTRIDCRARLRTRKRRSRPISRTRLVQQVRPARLSAGTADLRHLISQEGAKRQRRHLFASTTKKRLAPSTNREQQGPFEGTGLHLRPVARGTGHDDAAAPDVDAVFNLCWLATSTESRASRASRGRPAGGRGTARLYSGRATRGRVDLSPSVRYETRVPDRQTPLSRAEAYVSVGRGRRGPAGFGNGKSPLAARAQAEQSKWMRSTPDGDQGCRETVQDCPILRCQQERKENPRSGVPKGARRPRAPLTSTVAIDTRDQTDSGTSAHP</sequence>
<dbReference type="GeneID" id="20675778"/>
<dbReference type="HOGENOM" id="CLU_744059_0_0_1"/>
<proteinExistence type="predicted"/>
<feature type="region of interest" description="Disordered" evidence="1">
    <location>
        <begin position="327"/>
        <end position="372"/>
    </location>
</feature>
<accession>W4KLX2</accession>
<feature type="region of interest" description="Disordered" evidence="1">
    <location>
        <begin position="162"/>
        <end position="201"/>
    </location>
</feature>
<protein>
    <submittedName>
        <fullName evidence="2">Uncharacterized protein</fullName>
    </submittedName>
</protein>
<name>W4KLX2_HETIT</name>
<evidence type="ECO:0000256" key="1">
    <source>
        <dbReference type="SAM" id="MobiDB-lite"/>
    </source>
</evidence>
<feature type="region of interest" description="Disordered" evidence="1">
    <location>
        <begin position="38"/>
        <end position="84"/>
    </location>
</feature>
<dbReference type="KEGG" id="hir:HETIRDRAFT_447463"/>
<dbReference type="AlphaFoldDB" id="W4KLX2"/>
<reference evidence="2 3" key="1">
    <citation type="journal article" date="2012" name="New Phytol.">
        <title>Insight into trade-off between wood decay and parasitism from the genome of a fungal forest pathogen.</title>
        <authorList>
            <person name="Olson A."/>
            <person name="Aerts A."/>
            <person name="Asiegbu F."/>
            <person name="Belbahri L."/>
            <person name="Bouzid O."/>
            <person name="Broberg A."/>
            <person name="Canback B."/>
            <person name="Coutinho P.M."/>
            <person name="Cullen D."/>
            <person name="Dalman K."/>
            <person name="Deflorio G."/>
            <person name="van Diepen L.T."/>
            <person name="Dunand C."/>
            <person name="Duplessis S."/>
            <person name="Durling M."/>
            <person name="Gonthier P."/>
            <person name="Grimwood J."/>
            <person name="Fossdal C.G."/>
            <person name="Hansson D."/>
            <person name="Henrissat B."/>
            <person name="Hietala A."/>
            <person name="Himmelstrand K."/>
            <person name="Hoffmeister D."/>
            <person name="Hogberg N."/>
            <person name="James T.Y."/>
            <person name="Karlsson M."/>
            <person name="Kohler A."/>
            <person name="Kues U."/>
            <person name="Lee Y.H."/>
            <person name="Lin Y.C."/>
            <person name="Lind M."/>
            <person name="Lindquist E."/>
            <person name="Lombard V."/>
            <person name="Lucas S."/>
            <person name="Lunden K."/>
            <person name="Morin E."/>
            <person name="Murat C."/>
            <person name="Park J."/>
            <person name="Raffaello T."/>
            <person name="Rouze P."/>
            <person name="Salamov A."/>
            <person name="Schmutz J."/>
            <person name="Solheim H."/>
            <person name="Stahlberg J."/>
            <person name="Velez H."/>
            <person name="de Vries R.P."/>
            <person name="Wiebenga A."/>
            <person name="Woodward S."/>
            <person name="Yakovlev I."/>
            <person name="Garbelotto M."/>
            <person name="Martin F."/>
            <person name="Grigoriev I.V."/>
            <person name="Stenlid J."/>
        </authorList>
    </citation>
    <scope>NUCLEOTIDE SEQUENCE [LARGE SCALE GENOMIC DNA]</scope>
    <source>
        <strain evidence="2 3">TC 32-1</strain>
    </source>
</reference>
<gene>
    <name evidence="2" type="ORF">HETIRDRAFT_447463</name>
</gene>
<dbReference type="RefSeq" id="XP_009540786.1">
    <property type="nucleotide sequence ID" value="XM_009542491.1"/>
</dbReference>
<feature type="compositionally biased region" description="Basic residues" evidence="1">
    <location>
        <begin position="55"/>
        <end position="84"/>
    </location>
</feature>
<feature type="region of interest" description="Disordered" evidence="1">
    <location>
        <begin position="283"/>
        <end position="302"/>
    </location>
</feature>
<organism evidence="2 3">
    <name type="scientific">Heterobasidion irregulare (strain TC 32-1)</name>
    <dbReference type="NCBI Taxonomy" id="747525"/>
    <lineage>
        <taxon>Eukaryota</taxon>
        <taxon>Fungi</taxon>
        <taxon>Dikarya</taxon>
        <taxon>Basidiomycota</taxon>
        <taxon>Agaricomycotina</taxon>
        <taxon>Agaricomycetes</taxon>
        <taxon>Russulales</taxon>
        <taxon>Bondarzewiaceae</taxon>
        <taxon>Heterobasidion</taxon>
        <taxon>Heterobasidion annosum species complex</taxon>
    </lineage>
</organism>
<evidence type="ECO:0000313" key="2">
    <source>
        <dbReference type="EMBL" id="ETW86802.1"/>
    </source>
</evidence>
<dbReference type="InParanoid" id="W4KLX2"/>